<dbReference type="Gene3D" id="3.90.1200.10">
    <property type="match status" value="1"/>
</dbReference>
<dbReference type="InterPro" id="IPR002575">
    <property type="entry name" value="Aminoglycoside_PTrfase"/>
</dbReference>
<dbReference type="PANTHER" id="PTHR21310">
    <property type="entry name" value="AMINOGLYCOSIDE PHOSPHOTRANSFERASE-RELATED-RELATED"/>
    <property type="match status" value="1"/>
</dbReference>
<proteinExistence type="predicted"/>
<keyword evidence="2" id="KW-0808">Transferase</keyword>
<organism evidence="2 3">
    <name type="scientific">Knoellia subterranea KCTC 19937</name>
    <dbReference type="NCBI Taxonomy" id="1385521"/>
    <lineage>
        <taxon>Bacteria</taxon>
        <taxon>Bacillati</taxon>
        <taxon>Actinomycetota</taxon>
        <taxon>Actinomycetes</taxon>
        <taxon>Micrococcales</taxon>
        <taxon>Intrasporangiaceae</taxon>
        <taxon>Knoellia</taxon>
    </lineage>
</organism>
<dbReference type="Proteomes" id="UP000030011">
    <property type="component" value="Unassembled WGS sequence"/>
</dbReference>
<reference evidence="2 3" key="1">
    <citation type="submission" date="2013-08" db="EMBL/GenBank/DDBJ databases">
        <title>The genome sequence of Knoellia subterranea.</title>
        <authorList>
            <person name="Zhu W."/>
            <person name="Wang G."/>
        </authorList>
    </citation>
    <scope>NUCLEOTIDE SEQUENCE [LARGE SCALE GENOMIC DNA]</scope>
    <source>
        <strain evidence="2 3">KCTC 19937</strain>
    </source>
</reference>
<feature type="domain" description="Aminoglycoside phosphotransferase" evidence="1">
    <location>
        <begin position="16"/>
        <end position="256"/>
    </location>
</feature>
<dbReference type="PANTHER" id="PTHR21310:SF42">
    <property type="entry name" value="BIFUNCTIONAL AAC_APH"/>
    <property type="match status" value="1"/>
</dbReference>
<dbReference type="Gene3D" id="3.30.200.20">
    <property type="entry name" value="Phosphorylase Kinase, domain 1"/>
    <property type="match status" value="1"/>
</dbReference>
<dbReference type="AlphaFoldDB" id="A0A0A0JTH9"/>
<name>A0A0A0JTH9_9MICO</name>
<evidence type="ECO:0000313" key="3">
    <source>
        <dbReference type="Proteomes" id="UP000030011"/>
    </source>
</evidence>
<dbReference type="GO" id="GO:0016740">
    <property type="term" value="F:transferase activity"/>
    <property type="evidence" value="ECO:0007669"/>
    <property type="project" value="UniProtKB-KW"/>
</dbReference>
<dbReference type="InterPro" id="IPR011009">
    <property type="entry name" value="Kinase-like_dom_sf"/>
</dbReference>
<comment type="caution">
    <text evidence="2">The sequence shown here is derived from an EMBL/GenBank/DDBJ whole genome shotgun (WGS) entry which is preliminary data.</text>
</comment>
<dbReference type="EMBL" id="AVPK01000001">
    <property type="protein sequence ID" value="KGN38956.1"/>
    <property type="molecule type" value="Genomic_DNA"/>
</dbReference>
<protein>
    <submittedName>
        <fullName evidence="2">Phosphotransferase</fullName>
    </submittedName>
</protein>
<dbReference type="Pfam" id="PF01636">
    <property type="entry name" value="APH"/>
    <property type="match status" value="1"/>
</dbReference>
<evidence type="ECO:0000259" key="1">
    <source>
        <dbReference type="Pfam" id="PF01636"/>
    </source>
</evidence>
<accession>A0A0A0JTH9</accession>
<dbReference type="InterPro" id="IPR051678">
    <property type="entry name" value="AGP_Transferase"/>
</dbReference>
<dbReference type="STRING" id="1385521.N803_00015"/>
<sequence>MLAEHCPQWADLEPQQLLTSGTDNAMWRLTPASGPGLVVRLPRTEGAAASLTKELGLLPALNGRLPVSVPTIAYAGPSSDAFPHPWAVVEWLDGSDCWSARDEIAGRQGIELAEDLAAAVTALRDVRDVDVPNRVPGMRGGPLLPLLEDLEGWLTEERWSAGALVDVAAVRRSAAESAESAAAEEVPDRFVHGDLIPGNVLVNHGRLSALIDWGGAGIGDAALDLTPAWAILDRHARETFREATGATDAAWLRGRAFALQQAVGGVLYYVPRRHVLGEVMTRTLARILDDA</sequence>
<evidence type="ECO:0000313" key="2">
    <source>
        <dbReference type="EMBL" id="KGN38956.1"/>
    </source>
</evidence>
<dbReference type="eggNOG" id="COG3173">
    <property type="taxonomic scope" value="Bacteria"/>
</dbReference>
<dbReference type="SUPFAM" id="SSF56112">
    <property type="entry name" value="Protein kinase-like (PK-like)"/>
    <property type="match status" value="1"/>
</dbReference>
<gene>
    <name evidence="2" type="ORF">N803_00015</name>
</gene>
<keyword evidence="3" id="KW-1185">Reference proteome</keyword>